<reference evidence="7 8" key="1">
    <citation type="submission" date="2024-08" db="EMBL/GenBank/DDBJ databases">
        <title>Insights into the chromosomal genome structure of Flemingia macrophylla.</title>
        <authorList>
            <person name="Ding Y."/>
            <person name="Zhao Y."/>
            <person name="Bi W."/>
            <person name="Wu M."/>
            <person name="Zhao G."/>
            <person name="Gong Y."/>
            <person name="Li W."/>
            <person name="Zhang P."/>
        </authorList>
    </citation>
    <scope>NUCLEOTIDE SEQUENCE [LARGE SCALE GENOMIC DNA]</scope>
    <source>
        <strain evidence="7">DYQJB</strain>
        <tissue evidence="7">Leaf</tissue>
    </source>
</reference>
<dbReference type="AlphaFoldDB" id="A0ABD1L7E1"/>
<dbReference type="InterPro" id="IPR050755">
    <property type="entry name" value="TRAFAC_YlqF/YawG_RiboMat"/>
</dbReference>
<sequence length="93" mass="10518">MVIRKVKEHNRKKTKEAKKLHLSGKKKVEKDLGIPNDWPVKEHEVKALEVGRAKAIEELQQKKVIEVSDVSLEVVDARDPLGTRLTDGDEGRA</sequence>
<evidence type="ECO:0000313" key="8">
    <source>
        <dbReference type="Proteomes" id="UP001603857"/>
    </source>
</evidence>
<organism evidence="7 8">
    <name type="scientific">Flemingia macrophylla</name>
    <dbReference type="NCBI Taxonomy" id="520843"/>
    <lineage>
        <taxon>Eukaryota</taxon>
        <taxon>Viridiplantae</taxon>
        <taxon>Streptophyta</taxon>
        <taxon>Embryophyta</taxon>
        <taxon>Tracheophyta</taxon>
        <taxon>Spermatophyta</taxon>
        <taxon>Magnoliopsida</taxon>
        <taxon>eudicotyledons</taxon>
        <taxon>Gunneridae</taxon>
        <taxon>Pentapetalae</taxon>
        <taxon>rosids</taxon>
        <taxon>fabids</taxon>
        <taxon>Fabales</taxon>
        <taxon>Fabaceae</taxon>
        <taxon>Papilionoideae</taxon>
        <taxon>50 kb inversion clade</taxon>
        <taxon>NPAAA clade</taxon>
        <taxon>indigoferoid/millettioid clade</taxon>
        <taxon>Phaseoleae</taxon>
        <taxon>Flemingia</taxon>
    </lineage>
</organism>
<name>A0ABD1L7E1_9FABA</name>
<dbReference type="PANTHER" id="PTHR11089">
    <property type="entry name" value="GTP-BINDING PROTEIN-RELATED"/>
    <property type="match status" value="1"/>
</dbReference>
<evidence type="ECO:0000256" key="4">
    <source>
        <dbReference type="ARBA" id="ARBA00023242"/>
    </source>
</evidence>
<comment type="subcellular location">
    <subcellularLocation>
        <location evidence="1">Nucleus</location>
    </subcellularLocation>
</comment>
<evidence type="ECO:0000259" key="6">
    <source>
        <dbReference type="Pfam" id="PF08701"/>
    </source>
</evidence>
<feature type="region of interest" description="Disordered" evidence="5">
    <location>
        <begin position="1"/>
        <end position="28"/>
    </location>
</feature>
<dbReference type="InterPro" id="IPR014813">
    <property type="entry name" value="Gnl3_N_dom"/>
</dbReference>
<evidence type="ECO:0000256" key="1">
    <source>
        <dbReference type="ARBA" id="ARBA00004123"/>
    </source>
</evidence>
<evidence type="ECO:0000256" key="5">
    <source>
        <dbReference type="SAM" id="MobiDB-lite"/>
    </source>
</evidence>
<dbReference type="Pfam" id="PF08701">
    <property type="entry name" value="GN3L_Grn1"/>
    <property type="match status" value="1"/>
</dbReference>
<dbReference type="Proteomes" id="UP001603857">
    <property type="component" value="Unassembled WGS sequence"/>
</dbReference>
<comment type="caution">
    <text evidence="7">The sequence shown here is derived from an EMBL/GenBank/DDBJ whole genome shotgun (WGS) entry which is preliminary data.</text>
</comment>
<evidence type="ECO:0000256" key="3">
    <source>
        <dbReference type="ARBA" id="ARBA00023134"/>
    </source>
</evidence>
<keyword evidence="4" id="KW-0539">Nucleus</keyword>
<keyword evidence="8" id="KW-1185">Reference proteome</keyword>
<feature type="domain" description="Guanine nucleotide-binding protein-like 3 N-terminal" evidence="6">
    <location>
        <begin position="2"/>
        <end position="63"/>
    </location>
</feature>
<evidence type="ECO:0000256" key="2">
    <source>
        <dbReference type="ARBA" id="ARBA00022741"/>
    </source>
</evidence>
<dbReference type="GO" id="GO:0005634">
    <property type="term" value="C:nucleus"/>
    <property type="evidence" value="ECO:0007669"/>
    <property type="project" value="UniProtKB-SubCell"/>
</dbReference>
<accession>A0ABD1L7E1</accession>
<proteinExistence type="predicted"/>
<dbReference type="EMBL" id="JBGMDY010000010">
    <property type="protein sequence ID" value="KAL2319432.1"/>
    <property type="molecule type" value="Genomic_DNA"/>
</dbReference>
<protein>
    <recommendedName>
        <fullName evidence="6">Guanine nucleotide-binding protein-like 3 N-terminal domain-containing protein</fullName>
    </recommendedName>
</protein>
<gene>
    <name evidence="7" type="ORF">Fmac_028401</name>
</gene>
<keyword evidence="3" id="KW-0342">GTP-binding</keyword>
<dbReference type="GO" id="GO:0005525">
    <property type="term" value="F:GTP binding"/>
    <property type="evidence" value="ECO:0007669"/>
    <property type="project" value="UniProtKB-KW"/>
</dbReference>
<feature type="compositionally biased region" description="Basic residues" evidence="5">
    <location>
        <begin position="1"/>
        <end position="25"/>
    </location>
</feature>
<evidence type="ECO:0000313" key="7">
    <source>
        <dbReference type="EMBL" id="KAL2319432.1"/>
    </source>
</evidence>
<keyword evidence="2" id="KW-0547">Nucleotide-binding</keyword>
<dbReference type="PANTHER" id="PTHR11089:SF30">
    <property type="entry name" value="GUANINE NUCLEOTIDE-BINDING PROTEIN-LIKE 3 HOMOLOG"/>
    <property type="match status" value="1"/>
</dbReference>